<sequence>MKKWLKSIRISRIVLTFILFFTLLLNNFGFSEKVLAETINPEKAAQKVEKAAEKIDQDNQKDTTKDTYGQYEESNEMIDKAREKAKEKLESMANTVKESPKPQEALPPSQNNFIKKVGQF</sequence>
<name>A0A2T1LTU6_9CHRO</name>
<evidence type="ECO:0000256" key="1">
    <source>
        <dbReference type="SAM" id="MobiDB-lite"/>
    </source>
</evidence>
<gene>
    <name evidence="2" type="ORF">C7H19_18435</name>
</gene>
<dbReference type="AlphaFoldDB" id="A0A2T1LTU6"/>
<proteinExistence type="predicted"/>
<protein>
    <submittedName>
        <fullName evidence="2">Uncharacterized protein</fullName>
    </submittedName>
</protein>
<evidence type="ECO:0000313" key="2">
    <source>
        <dbReference type="EMBL" id="PSF34545.1"/>
    </source>
</evidence>
<feature type="compositionally biased region" description="Basic and acidic residues" evidence="1">
    <location>
        <begin position="77"/>
        <end position="90"/>
    </location>
</feature>
<reference evidence="2 3" key="2">
    <citation type="submission" date="2018-03" db="EMBL/GenBank/DDBJ databases">
        <authorList>
            <person name="Keele B.F."/>
        </authorList>
    </citation>
    <scope>NUCLEOTIDE SEQUENCE [LARGE SCALE GENOMIC DNA]</scope>
    <source>
        <strain evidence="2 3">CCALA 016</strain>
    </source>
</reference>
<feature type="region of interest" description="Disordered" evidence="1">
    <location>
        <begin position="50"/>
        <end position="120"/>
    </location>
</feature>
<dbReference type="RefSeq" id="WP_106458390.1">
    <property type="nucleotide sequence ID" value="NZ_PXOH01000025.1"/>
</dbReference>
<evidence type="ECO:0000313" key="3">
    <source>
        <dbReference type="Proteomes" id="UP000239001"/>
    </source>
</evidence>
<dbReference type="Proteomes" id="UP000239001">
    <property type="component" value="Unassembled WGS sequence"/>
</dbReference>
<keyword evidence="3" id="KW-1185">Reference proteome</keyword>
<accession>A0A2T1LTU6</accession>
<organism evidence="2 3">
    <name type="scientific">Aphanothece hegewaldii CCALA 016</name>
    <dbReference type="NCBI Taxonomy" id="2107694"/>
    <lineage>
        <taxon>Bacteria</taxon>
        <taxon>Bacillati</taxon>
        <taxon>Cyanobacteriota</taxon>
        <taxon>Cyanophyceae</taxon>
        <taxon>Oscillatoriophycideae</taxon>
        <taxon>Chroococcales</taxon>
        <taxon>Aphanothecaceae</taxon>
        <taxon>Aphanothece</taxon>
    </lineage>
</organism>
<dbReference type="EMBL" id="PXOH01000025">
    <property type="protein sequence ID" value="PSF34545.1"/>
    <property type="molecule type" value="Genomic_DNA"/>
</dbReference>
<comment type="caution">
    <text evidence="2">The sequence shown here is derived from an EMBL/GenBank/DDBJ whole genome shotgun (WGS) entry which is preliminary data.</text>
</comment>
<reference evidence="2 3" key="1">
    <citation type="submission" date="2018-03" db="EMBL/GenBank/DDBJ databases">
        <title>The ancient ancestry and fast evolution of plastids.</title>
        <authorList>
            <person name="Moore K.R."/>
            <person name="Magnabosco C."/>
            <person name="Momper L."/>
            <person name="Gold D.A."/>
            <person name="Bosak T."/>
            <person name="Fournier G.P."/>
        </authorList>
    </citation>
    <scope>NUCLEOTIDE SEQUENCE [LARGE SCALE GENOMIC DNA]</scope>
    <source>
        <strain evidence="2 3">CCALA 016</strain>
    </source>
</reference>
<feature type="compositionally biased region" description="Basic and acidic residues" evidence="1">
    <location>
        <begin position="50"/>
        <end position="65"/>
    </location>
</feature>